<dbReference type="InterPro" id="IPR038858">
    <property type="entry name" value="ScgII"/>
</dbReference>
<evidence type="ECO:0000256" key="3">
    <source>
        <dbReference type="ARBA" id="ARBA00022525"/>
    </source>
</evidence>
<feature type="region of interest" description="Disordered" evidence="6">
    <location>
        <begin position="283"/>
        <end position="333"/>
    </location>
</feature>
<gene>
    <name evidence="7" type="primary">SCG2</name>
</gene>
<evidence type="ECO:0000256" key="4">
    <source>
        <dbReference type="ARBA" id="ARBA00022685"/>
    </source>
</evidence>
<feature type="compositionally biased region" description="Basic and acidic residues" evidence="6">
    <location>
        <begin position="283"/>
        <end position="298"/>
    </location>
</feature>
<evidence type="ECO:0000256" key="2">
    <source>
        <dbReference type="ARBA" id="ARBA00005723"/>
    </source>
</evidence>
<evidence type="ECO:0000313" key="7">
    <source>
        <dbReference type="Ensembl" id="ENSLLEP00000022946.1"/>
    </source>
</evidence>
<dbReference type="OrthoDB" id="8894600at2759"/>
<dbReference type="InterPro" id="IPR001990">
    <property type="entry name" value="Granin"/>
</dbReference>
<sequence>MTGLSQTFGSSAEDSREALINMASPRNGCLSRCLSMSFLILLMSFADAASFQYYQVPQPDQDYRVKSIQRLPSPDMLKALEYIENLRKQASRTESIPDYPSYQVAPFLSEQKEAGVQTLPPDSAKSPTVDDESEWMRAMLEALMQAEKEAKVSPKEKSKQYSSMDKNIPAELIEDYESNKWPEKRPKTGKFPGRYYEEYSRDSPFKRTNEIVEGQYTPQNLATLQSVFQELGKLKGQTNHKRDRFDDDQKLYKDDEDDLYKANNIAYEDVAGGEDWNPIEEKVESQTQEELKESKEELEKTDEMEEEMKRAGLLGLPEEDSDKDNKEQESENLSNLMNYYLKTLMNRMDKGKSNAEKRSTKYLGKDLDPDTIYQLIDVSRNLQIPPEDLIDMLRDDDGRRFGGRLESEKEVEVPDDLDEISETTVGKVDVIKNKQGFVKQPSTAMLPNVPEDLTVEDMMNLLGAEKLPNKKPSFLNQFNQKSGLSRSYSMLSRPKGHKTSWLNDFEKRQMEYEPRSDKEEDLAEYMVKMLAKYPELLGNNQNKKLTSLYPPGDIQELEKQYEKALRGYLSLRGLQDLETLSKDTRRLPSARESDDTQSKQHPDEDMLMKVLEYLNQEKADKVRDHTVKRSMENM</sequence>
<dbReference type="Ensembl" id="ENSLLET00000023821.1">
    <property type="protein sequence ID" value="ENSLLEP00000022946.1"/>
    <property type="gene ID" value="ENSLLEG00000014548.1"/>
</dbReference>
<feature type="region of interest" description="Disordered" evidence="6">
    <location>
        <begin position="582"/>
        <end position="605"/>
    </location>
</feature>
<dbReference type="GO" id="GO:0001525">
    <property type="term" value="P:angiogenesis"/>
    <property type="evidence" value="ECO:0007669"/>
    <property type="project" value="TreeGrafter"/>
</dbReference>
<evidence type="ECO:0000313" key="8">
    <source>
        <dbReference type="Proteomes" id="UP000694569"/>
    </source>
</evidence>
<dbReference type="Proteomes" id="UP000694569">
    <property type="component" value="Unplaced"/>
</dbReference>
<evidence type="ECO:0000256" key="5">
    <source>
        <dbReference type="ARBA" id="ARBA00022729"/>
    </source>
</evidence>
<dbReference type="PANTHER" id="PTHR15119:SF0">
    <property type="entry name" value="SECRETOGRANIN-2"/>
    <property type="match status" value="1"/>
</dbReference>
<dbReference type="GO" id="GO:0005125">
    <property type="term" value="F:cytokine activity"/>
    <property type="evidence" value="ECO:0007669"/>
    <property type="project" value="TreeGrafter"/>
</dbReference>
<dbReference type="GeneTree" id="ENSGT00390000010895"/>
<name>A0A8C5PHM8_9ANUR</name>
<dbReference type="PANTHER" id="PTHR15119">
    <property type="entry name" value="SECRETOGRANIN II"/>
    <property type="match status" value="1"/>
</dbReference>
<keyword evidence="8" id="KW-1185">Reference proteome</keyword>
<comment type="similarity">
    <text evidence="2">Belongs to the chromogranin/secretogranin protein family.</text>
</comment>
<keyword evidence="3" id="KW-0964">Secreted</keyword>
<reference evidence="7" key="2">
    <citation type="submission" date="2025-09" db="UniProtKB">
        <authorList>
            <consortium name="Ensembl"/>
        </authorList>
    </citation>
    <scope>IDENTIFICATION</scope>
</reference>
<comment type="subcellular location">
    <subcellularLocation>
        <location evidence="1">Secreted</location>
    </subcellularLocation>
</comment>
<evidence type="ECO:0000256" key="6">
    <source>
        <dbReference type="SAM" id="MobiDB-lite"/>
    </source>
</evidence>
<evidence type="ECO:0000256" key="1">
    <source>
        <dbReference type="ARBA" id="ARBA00004613"/>
    </source>
</evidence>
<proteinExistence type="inferred from homology"/>
<dbReference type="GO" id="GO:0005615">
    <property type="term" value="C:extracellular space"/>
    <property type="evidence" value="ECO:0007669"/>
    <property type="project" value="TreeGrafter"/>
</dbReference>
<dbReference type="GO" id="GO:0042056">
    <property type="term" value="F:chemoattractant activity"/>
    <property type="evidence" value="ECO:0007669"/>
    <property type="project" value="TreeGrafter"/>
</dbReference>
<dbReference type="Pfam" id="PF01271">
    <property type="entry name" value="Granin"/>
    <property type="match status" value="1"/>
</dbReference>
<organism evidence="7 8">
    <name type="scientific">Leptobrachium leishanense</name>
    <name type="common">Leishan spiny toad</name>
    <dbReference type="NCBI Taxonomy" id="445787"/>
    <lineage>
        <taxon>Eukaryota</taxon>
        <taxon>Metazoa</taxon>
        <taxon>Chordata</taxon>
        <taxon>Craniata</taxon>
        <taxon>Vertebrata</taxon>
        <taxon>Euteleostomi</taxon>
        <taxon>Amphibia</taxon>
        <taxon>Batrachia</taxon>
        <taxon>Anura</taxon>
        <taxon>Pelobatoidea</taxon>
        <taxon>Megophryidae</taxon>
        <taxon>Leptobrachium</taxon>
    </lineage>
</organism>
<dbReference type="GO" id="GO:0030141">
    <property type="term" value="C:secretory granule"/>
    <property type="evidence" value="ECO:0007669"/>
    <property type="project" value="InterPro"/>
</dbReference>
<dbReference type="GO" id="GO:0048245">
    <property type="term" value="P:eosinophil chemotaxis"/>
    <property type="evidence" value="ECO:0007669"/>
    <property type="project" value="TreeGrafter"/>
</dbReference>
<accession>A0A8C5PHM8</accession>
<dbReference type="AlphaFoldDB" id="A0A8C5PHM8"/>
<reference evidence="7" key="1">
    <citation type="submission" date="2025-08" db="UniProtKB">
        <authorList>
            <consortium name="Ensembl"/>
        </authorList>
    </citation>
    <scope>IDENTIFICATION</scope>
</reference>
<keyword evidence="5" id="KW-0732">Signal</keyword>
<protein>
    <submittedName>
        <fullName evidence="7">Secretogranin II</fullName>
    </submittedName>
</protein>
<keyword evidence="4" id="KW-0165">Cleavage on pair of basic residues</keyword>